<dbReference type="Pfam" id="PF16547">
    <property type="entry name" value="BLM10_N"/>
    <property type="match status" value="1"/>
</dbReference>
<reference evidence="3 4" key="1">
    <citation type="submission" date="2023-08" db="EMBL/GenBank/DDBJ databases">
        <title>Black Yeasts Isolated from many extreme environments.</title>
        <authorList>
            <person name="Coleine C."/>
            <person name="Stajich J.E."/>
            <person name="Selbmann L."/>
        </authorList>
    </citation>
    <scope>NUCLEOTIDE SEQUENCE [LARGE SCALE GENOMIC DNA]</scope>
    <source>
        <strain evidence="3 4">CCFEE 536</strain>
    </source>
</reference>
<keyword evidence="4" id="KW-1185">Reference proteome</keyword>
<dbReference type="PANTHER" id="PTHR32170:SF3">
    <property type="entry name" value="PROTEASOME ACTIVATOR COMPLEX SUBUNIT 4"/>
    <property type="match status" value="1"/>
</dbReference>
<dbReference type="InterPro" id="IPR032372">
    <property type="entry name" value="Blm10_N"/>
</dbReference>
<protein>
    <submittedName>
        <fullName evidence="3">Proteasome activator BLM10</fullName>
    </submittedName>
</protein>
<organism evidence="3 4">
    <name type="scientific">Cryomyces antarcticus</name>
    <dbReference type="NCBI Taxonomy" id="329879"/>
    <lineage>
        <taxon>Eukaryota</taxon>
        <taxon>Fungi</taxon>
        <taxon>Dikarya</taxon>
        <taxon>Ascomycota</taxon>
        <taxon>Pezizomycotina</taxon>
        <taxon>Dothideomycetes</taxon>
        <taxon>Dothideomycetes incertae sedis</taxon>
        <taxon>Cryomyces</taxon>
    </lineage>
</organism>
<evidence type="ECO:0000259" key="2">
    <source>
        <dbReference type="Pfam" id="PF16547"/>
    </source>
</evidence>
<evidence type="ECO:0000313" key="4">
    <source>
        <dbReference type="Proteomes" id="UP001357485"/>
    </source>
</evidence>
<feature type="compositionally biased region" description="Polar residues" evidence="1">
    <location>
        <begin position="11"/>
        <end position="25"/>
    </location>
</feature>
<feature type="non-terminal residue" evidence="3">
    <location>
        <position position="137"/>
    </location>
</feature>
<feature type="region of interest" description="Disordered" evidence="1">
    <location>
        <begin position="1"/>
        <end position="41"/>
    </location>
</feature>
<dbReference type="Gene3D" id="1.10.287.2210">
    <property type="match status" value="1"/>
</dbReference>
<accession>A0ABR0M2H3</accession>
<feature type="domain" description="Proteasome activator Blm10 N-terminal" evidence="2">
    <location>
        <begin position="8"/>
        <end position="82"/>
    </location>
</feature>
<dbReference type="PANTHER" id="PTHR32170">
    <property type="entry name" value="PROTEASOME ACTIVATOR COMPLEX SUBUNIT 4"/>
    <property type="match status" value="1"/>
</dbReference>
<sequence length="137" mass="15349">LLGGPPGNDMSRATSPDGSWQETNGGVNGFDSERQGRNRPRTFPYATYLPYATEDEGEKQKNLDVIMENLFIAVSAGDFTPGAVHWTREIRGWLSLKFDLSRQQKLKLVKLYYELALAPGLDISVSERFASMFMVLT</sequence>
<dbReference type="GO" id="GO:0000502">
    <property type="term" value="C:proteasome complex"/>
    <property type="evidence" value="ECO:0007669"/>
    <property type="project" value="UniProtKB-KW"/>
</dbReference>
<name>A0ABR0M2H3_9PEZI</name>
<gene>
    <name evidence="3" type="primary">BLM3_4</name>
    <name evidence="3" type="ORF">LTR16_011840</name>
</gene>
<dbReference type="EMBL" id="JAVRRA010003820">
    <property type="protein sequence ID" value="KAK5276030.1"/>
    <property type="molecule type" value="Genomic_DNA"/>
</dbReference>
<dbReference type="InterPro" id="IPR035309">
    <property type="entry name" value="PSME4"/>
</dbReference>
<proteinExistence type="predicted"/>
<dbReference type="Proteomes" id="UP001357485">
    <property type="component" value="Unassembled WGS sequence"/>
</dbReference>
<comment type="caution">
    <text evidence="3">The sequence shown here is derived from an EMBL/GenBank/DDBJ whole genome shotgun (WGS) entry which is preliminary data.</text>
</comment>
<evidence type="ECO:0000256" key="1">
    <source>
        <dbReference type="SAM" id="MobiDB-lite"/>
    </source>
</evidence>
<evidence type="ECO:0000313" key="3">
    <source>
        <dbReference type="EMBL" id="KAK5276030.1"/>
    </source>
</evidence>
<keyword evidence="3" id="KW-0647">Proteasome</keyword>
<feature type="non-terminal residue" evidence="3">
    <location>
        <position position="1"/>
    </location>
</feature>